<evidence type="ECO:0000256" key="10">
    <source>
        <dbReference type="PROSITE-ProRule" id="PRU10141"/>
    </source>
</evidence>
<evidence type="ECO:0000259" key="11">
    <source>
        <dbReference type="PROSITE" id="PS50011"/>
    </source>
</evidence>
<feature type="binding site" evidence="10">
    <location>
        <position position="293"/>
    </location>
    <ligand>
        <name>ATP</name>
        <dbReference type="ChEBI" id="CHEBI:30616"/>
    </ligand>
</feature>
<dbReference type="STRING" id="282301.A0A267GLK3"/>
<evidence type="ECO:0000256" key="5">
    <source>
        <dbReference type="ARBA" id="ARBA00038035"/>
    </source>
</evidence>
<evidence type="ECO:0000256" key="8">
    <source>
        <dbReference type="ARBA" id="ARBA00049299"/>
    </source>
</evidence>
<comment type="catalytic activity">
    <reaction evidence="9">
        <text>L-tyrosyl-[protein] + ATP = O-phospho-L-tyrosyl-[protein] + ADP + H(+)</text>
        <dbReference type="Rhea" id="RHEA:10596"/>
        <dbReference type="Rhea" id="RHEA-COMP:10136"/>
        <dbReference type="Rhea" id="RHEA-COMP:20101"/>
        <dbReference type="ChEBI" id="CHEBI:15378"/>
        <dbReference type="ChEBI" id="CHEBI:30616"/>
        <dbReference type="ChEBI" id="CHEBI:46858"/>
        <dbReference type="ChEBI" id="CHEBI:61978"/>
        <dbReference type="ChEBI" id="CHEBI:456216"/>
        <dbReference type="EC" id="2.7.12.2"/>
    </reaction>
</comment>
<organism evidence="12 13">
    <name type="scientific">Macrostomum lignano</name>
    <dbReference type="NCBI Taxonomy" id="282301"/>
    <lineage>
        <taxon>Eukaryota</taxon>
        <taxon>Metazoa</taxon>
        <taxon>Spiralia</taxon>
        <taxon>Lophotrochozoa</taxon>
        <taxon>Platyhelminthes</taxon>
        <taxon>Rhabditophora</taxon>
        <taxon>Macrostomorpha</taxon>
        <taxon>Macrostomida</taxon>
        <taxon>Macrostomidae</taxon>
        <taxon>Macrostomum</taxon>
    </lineage>
</organism>
<comment type="caution">
    <text evidence="12">The sequence shown here is derived from an EMBL/GenBank/DDBJ whole genome shotgun (WGS) entry which is preliminary data.</text>
</comment>
<evidence type="ECO:0000256" key="1">
    <source>
        <dbReference type="ARBA" id="ARBA00022679"/>
    </source>
</evidence>
<comment type="catalytic activity">
    <reaction evidence="7">
        <text>L-seryl-[protein] + ATP = O-phospho-L-seryl-[protein] + ADP + H(+)</text>
        <dbReference type="Rhea" id="RHEA:17989"/>
        <dbReference type="Rhea" id="RHEA-COMP:9863"/>
        <dbReference type="Rhea" id="RHEA-COMP:11604"/>
        <dbReference type="ChEBI" id="CHEBI:15378"/>
        <dbReference type="ChEBI" id="CHEBI:29999"/>
        <dbReference type="ChEBI" id="CHEBI:30616"/>
        <dbReference type="ChEBI" id="CHEBI:83421"/>
        <dbReference type="ChEBI" id="CHEBI:456216"/>
        <dbReference type="EC" id="2.7.12.2"/>
    </reaction>
</comment>
<dbReference type="InterPro" id="IPR011009">
    <property type="entry name" value="Kinase-like_dom_sf"/>
</dbReference>
<evidence type="ECO:0000256" key="4">
    <source>
        <dbReference type="ARBA" id="ARBA00022840"/>
    </source>
</evidence>
<dbReference type="OrthoDB" id="4817at2759"/>
<dbReference type="AlphaFoldDB" id="A0A267GLK3"/>
<dbReference type="EC" id="2.7.12.2" evidence="6"/>
<dbReference type="InterPro" id="IPR017441">
    <property type="entry name" value="Protein_kinase_ATP_BS"/>
</dbReference>
<dbReference type="PROSITE" id="PS50011">
    <property type="entry name" value="PROTEIN_KINASE_DOM"/>
    <property type="match status" value="1"/>
</dbReference>
<dbReference type="EMBL" id="NIVC01000260">
    <property type="protein sequence ID" value="PAA86893.1"/>
    <property type="molecule type" value="Genomic_DNA"/>
</dbReference>
<dbReference type="SUPFAM" id="SSF56112">
    <property type="entry name" value="Protein kinase-like (PK-like)"/>
    <property type="match status" value="1"/>
</dbReference>
<dbReference type="GO" id="GO:0004708">
    <property type="term" value="F:MAP kinase kinase activity"/>
    <property type="evidence" value="ECO:0007669"/>
    <property type="project" value="UniProtKB-EC"/>
</dbReference>
<evidence type="ECO:0000256" key="3">
    <source>
        <dbReference type="ARBA" id="ARBA00022777"/>
    </source>
</evidence>
<evidence type="ECO:0000256" key="7">
    <source>
        <dbReference type="ARBA" id="ARBA00049014"/>
    </source>
</evidence>
<accession>A0A267GLK3</accession>
<dbReference type="Gene3D" id="1.10.510.10">
    <property type="entry name" value="Transferase(Phosphotransferase) domain 1"/>
    <property type="match status" value="1"/>
</dbReference>
<evidence type="ECO:0000256" key="2">
    <source>
        <dbReference type="ARBA" id="ARBA00022741"/>
    </source>
</evidence>
<keyword evidence="13" id="KW-1185">Reference proteome</keyword>
<sequence length="571" mass="62178">MTFSFTILDENKLQFNISVPNHLSIQFYSASCNSSIALIPHSFGLLQLADLLSSVIGFTLPPNNPSVILIDKEGHLMTVKTDEDLRQVYYWHSFVKLHQTQQHQQPQTRQRWGRLPHHVTVWLCGGVALLAPRALQFDELTSACADILTRLGQTCAVAGANLAPELLTTMSNGQCQLCSENSVSSGMQTAIRSESAYASIRSSSSPCCCQFQFYSQAGGSAGSVQMPSQPASAAAACSAAAAEPGQSEEALAARQWCLDDFDFGQERNCLGFGQFGTVYMAMCKVTNKPVALKSIDLCALGNMGGNAGRLDEAEIERLMLELKLLADCRHDNIISYLCSFFEQSRGRLFICTEVMDAGSLDKLGIADDPVLGFVTVSVVNGLAYLWQRCIVHRDVKLANILACRSGRVKICDLGLAKEAAPAGQDAAAYVSTCLASSFCGSYEYMSPERVRAKRYGHRADVWGLGVALYELACGQRPFGGRGALLGQMLADIREARVPRMRADIAEALSAEFHAMYTACLQRKAKHRPSKLTIKSCPFYAKFANLSGSAAAELTEHFKAWLASALIRIGRR</sequence>
<keyword evidence="4 10" id="KW-0067">ATP-binding</keyword>
<evidence type="ECO:0000256" key="6">
    <source>
        <dbReference type="ARBA" id="ARBA00038999"/>
    </source>
</evidence>
<gene>
    <name evidence="12" type="ORF">BOX15_Mlig002771g2</name>
</gene>
<comment type="similarity">
    <text evidence="5">Belongs to the protein kinase superfamily. STE Ser/Thr protein kinase family. MAP kinase kinase subfamily.</text>
</comment>
<evidence type="ECO:0000256" key="9">
    <source>
        <dbReference type="ARBA" id="ARBA00051693"/>
    </source>
</evidence>
<keyword evidence="1" id="KW-0808">Transferase</keyword>
<dbReference type="PANTHER" id="PTHR48013">
    <property type="entry name" value="DUAL SPECIFICITY MITOGEN-ACTIVATED PROTEIN KINASE KINASE 5-RELATED"/>
    <property type="match status" value="1"/>
</dbReference>
<comment type="catalytic activity">
    <reaction evidence="8">
        <text>L-threonyl-[protein] + ATP = O-phospho-L-threonyl-[protein] + ADP + H(+)</text>
        <dbReference type="Rhea" id="RHEA:46608"/>
        <dbReference type="Rhea" id="RHEA-COMP:11060"/>
        <dbReference type="Rhea" id="RHEA-COMP:11605"/>
        <dbReference type="ChEBI" id="CHEBI:15378"/>
        <dbReference type="ChEBI" id="CHEBI:30013"/>
        <dbReference type="ChEBI" id="CHEBI:30616"/>
        <dbReference type="ChEBI" id="CHEBI:61977"/>
        <dbReference type="ChEBI" id="CHEBI:456216"/>
        <dbReference type="EC" id="2.7.12.2"/>
    </reaction>
</comment>
<protein>
    <recommendedName>
        <fullName evidence="6">mitogen-activated protein kinase kinase</fullName>
        <ecNumber evidence="6">2.7.12.2</ecNumber>
    </recommendedName>
</protein>
<dbReference type="Pfam" id="PF00069">
    <property type="entry name" value="Pkinase"/>
    <property type="match status" value="1"/>
</dbReference>
<evidence type="ECO:0000313" key="12">
    <source>
        <dbReference type="EMBL" id="PAA86893.1"/>
    </source>
</evidence>
<dbReference type="PANTHER" id="PTHR48013:SF9">
    <property type="entry name" value="DUAL SPECIFICITY MITOGEN-ACTIVATED PROTEIN KINASE KINASE 5"/>
    <property type="match status" value="1"/>
</dbReference>
<feature type="domain" description="Protein kinase" evidence="11">
    <location>
        <begin position="264"/>
        <end position="539"/>
    </location>
</feature>
<dbReference type="SMART" id="SM00220">
    <property type="entry name" value="S_TKc"/>
    <property type="match status" value="1"/>
</dbReference>
<reference evidence="12 13" key="1">
    <citation type="submission" date="2017-06" db="EMBL/GenBank/DDBJ databases">
        <title>A platform for efficient transgenesis in Macrostomum lignano, a flatworm model organism for stem cell research.</title>
        <authorList>
            <person name="Berezikov E."/>
        </authorList>
    </citation>
    <scope>NUCLEOTIDE SEQUENCE [LARGE SCALE GENOMIC DNA]</scope>
    <source>
        <strain evidence="12">DV1</strain>
        <tissue evidence="12">Whole organism</tissue>
    </source>
</reference>
<dbReference type="Proteomes" id="UP000215902">
    <property type="component" value="Unassembled WGS sequence"/>
</dbReference>
<dbReference type="PROSITE" id="PS00107">
    <property type="entry name" value="PROTEIN_KINASE_ATP"/>
    <property type="match status" value="1"/>
</dbReference>
<dbReference type="InterPro" id="IPR000719">
    <property type="entry name" value="Prot_kinase_dom"/>
</dbReference>
<evidence type="ECO:0000313" key="13">
    <source>
        <dbReference type="Proteomes" id="UP000215902"/>
    </source>
</evidence>
<keyword evidence="3" id="KW-0418">Kinase</keyword>
<dbReference type="GO" id="GO:0005524">
    <property type="term" value="F:ATP binding"/>
    <property type="evidence" value="ECO:0007669"/>
    <property type="project" value="UniProtKB-UniRule"/>
</dbReference>
<proteinExistence type="inferred from homology"/>
<keyword evidence="2 10" id="KW-0547">Nucleotide-binding</keyword>
<name>A0A267GLK3_9PLAT</name>